<evidence type="ECO:0000313" key="7">
    <source>
        <dbReference type="Proteomes" id="UP000271241"/>
    </source>
</evidence>
<dbReference type="PANTHER" id="PTHR15441:SF2">
    <property type="entry name" value="RIBONUCLEASE P_MRP PROTEIN SUBUNIT POP5"/>
    <property type="match status" value="1"/>
</dbReference>
<reference evidence="7" key="1">
    <citation type="journal article" date="2018" name="Nat. Microbiol.">
        <title>Leveraging single-cell genomics to expand the fungal tree of life.</title>
        <authorList>
            <person name="Ahrendt S.R."/>
            <person name="Quandt C.A."/>
            <person name="Ciobanu D."/>
            <person name="Clum A."/>
            <person name="Salamov A."/>
            <person name="Andreopoulos B."/>
            <person name="Cheng J.F."/>
            <person name="Woyke T."/>
            <person name="Pelin A."/>
            <person name="Henrissat B."/>
            <person name="Reynolds N.K."/>
            <person name="Benny G.L."/>
            <person name="Smith M.E."/>
            <person name="James T.Y."/>
            <person name="Grigoriev I.V."/>
        </authorList>
    </citation>
    <scope>NUCLEOTIDE SEQUENCE [LARGE SCALE GENOMIC DNA]</scope>
    <source>
        <strain evidence="7">RSA 1356</strain>
    </source>
</reference>
<dbReference type="InterPro" id="IPR002759">
    <property type="entry name" value="Pop5/Rpp14/Rnp2-like"/>
</dbReference>
<sequence length="161" mass="18142">MVRFKNRYLLIEILYEAPQESAALRALQPVVENLSTRELSKLVREAIQENFGDYGAGVTNTGLQVKYFNPLTGLGIIRAPRDHFRLVWAALTFMRKVHNRPCVIRVIHTSGTIRSAQSRAIAYDRDQLLRLAQQHLCEQATQSNVAELTAASEQAISALDH</sequence>
<dbReference type="GO" id="GO:0030681">
    <property type="term" value="C:multimeric ribonuclease P complex"/>
    <property type="evidence" value="ECO:0007669"/>
    <property type="project" value="TreeGrafter"/>
</dbReference>
<protein>
    <recommendedName>
        <fullName evidence="5">Ribonuclease P/MRP protein subunit POP5</fullName>
        <ecNumber evidence="5">3.1.26.5</ecNumber>
    </recommendedName>
</protein>
<evidence type="ECO:0000256" key="5">
    <source>
        <dbReference type="PIRNR" id="PIRNR023803"/>
    </source>
</evidence>
<proteinExistence type="inferred from homology"/>
<dbReference type="GO" id="GO:0033204">
    <property type="term" value="F:ribonuclease P RNA binding"/>
    <property type="evidence" value="ECO:0007669"/>
    <property type="project" value="InterPro"/>
</dbReference>
<dbReference type="GO" id="GO:0001682">
    <property type="term" value="P:tRNA 5'-leader removal"/>
    <property type="evidence" value="ECO:0007669"/>
    <property type="project" value="InterPro"/>
</dbReference>
<accession>A0A4P9XML0</accession>
<evidence type="ECO:0000256" key="4">
    <source>
        <dbReference type="ARBA" id="ARBA00023242"/>
    </source>
</evidence>
<evidence type="ECO:0000256" key="3">
    <source>
        <dbReference type="ARBA" id="ARBA00022694"/>
    </source>
</evidence>
<organism evidence="6 7">
    <name type="scientific">Thamnocephalis sphaerospora</name>
    <dbReference type="NCBI Taxonomy" id="78915"/>
    <lineage>
        <taxon>Eukaryota</taxon>
        <taxon>Fungi</taxon>
        <taxon>Fungi incertae sedis</taxon>
        <taxon>Zoopagomycota</taxon>
        <taxon>Zoopagomycotina</taxon>
        <taxon>Zoopagomycetes</taxon>
        <taxon>Zoopagales</taxon>
        <taxon>Sigmoideomycetaceae</taxon>
        <taxon>Thamnocephalis</taxon>
    </lineage>
</organism>
<comment type="subcellular location">
    <subcellularLocation>
        <location evidence="1">Nucleus</location>
    </subcellularLocation>
</comment>
<dbReference type="PANTHER" id="PTHR15441">
    <property type="entry name" value="RIBONUCLEASE P PROTEIN SUBUNIT P14"/>
    <property type="match status" value="1"/>
</dbReference>
<dbReference type="PIRSF" id="PIRSF023803">
    <property type="entry name" value="Ribonuclease_P_prd"/>
    <property type="match status" value="1"/>
</dbReference>
<dbReference type="STRING" id="78915.A0A4P9XML0"/>
<dbReference type="EC" id="3.1.26.5" evidence="5"/>
<comment type="similarity">
    <text evidence="2 5">Belongs to the eukaryotic/archaeal RNase P protein component 2 family.</text>
</comment>
<dbReference type="InterPro" id="IPR016819">
    <property type="entry name" value="RNase_P/MRP_POP5"/>
</dbReference>
<name>A0A4P9XML0_9FUNG</name>
<gene>
    <name evidence="6" type="ORF">THASP1DRAFT_31673</name>
</gene>
<keyword evidence="3 5" id="KW-0819">tRNA processing</keyword>
<comment type="function">
    <text evidence="5">Component of ribonuclease P, a protein complex that generates mature tRNA molecules by cleaving their 5'-ends.</text>
</comment>
<dbReference type="EMBL" id="KZ992868">
    <property type="protein sequence ID" value="RKP06510.1"/>
    <property type="molecule type" value="Genomic_DNA"/>
</dbReference>
<dbReference type="Proteomes" id="UP000271241">
    <property type="component" value="Unassembled WGS sequence"/>
</dbReference>
<keyword evidence="7" id="KW-1185">Reference proteome</keyword>
<evidence type="ECO:0000313" key="6">
    <source>
        <dbReference type="EMBL" id="RKP06510.1"/>
    </source>
</evidence>
<dbReference type="GO" id="GO:0004526">
    <property type="term" value="F:ribonuclease P activity"/>
    <property type="evidence" value="ECO:0007669"/>
    <property type="project" value="UniProtKB-EC"/>
</dbReference>
<dbReference type="SUPFAM" id="SSF160350">
    <property type="entry name" value="Rnp2-like"/>
    <property type="match status" value="1"/>
</dbReference>
<dbReference type="InterPro" id="IPR038085">
    <property type="entry name" value="Rnp2-like_sf"/>
</dbReference>
<dbReference type="HAMAP" id="MF_00755">
    <property type="entry name" value="RNase_P_2"/>
    <property type="match status" value="1"/>
</dbReference>
<evidence type="ECO:0000256" key="1">
    <source>
        <dbReference type="ARBA" id="ARBA00004123"/>
    </source>
</evidence>
<evidence type="ECO:0000256" key="2">
    <source>
        <dbReference type="ARBA" id="ARBA00010800"/>
    </source>
</evidence>
<dbReference type="AlphaFoldDB" id="A0A4P9XML0"/>
<dbReference type="GO" id="GO:0000172">
    <property type="term" value="C:ribonuclease MRP complex"/>
    <property type="evidence" value="ECO:0007669"/>
    <property type="project" value="TreeGrafter"/>
</dbReference>
<dbReference type="Gene3D" id="3.30.70.3250">
    <property type="entry name" value="Ribonuclease P, Pop5 subunit"/>
    <property type="match status" value="1"/>
</dbReference>
<dbReference type="OrthoDB" id="24745at2759"/>
<comment type="catalytic activity">
    <reaction evidence="5">
        <text>Endonucleolytic cleavage of RNA, removing 5'-extranucleotides from tRNA precursor.</text>
        <dbReference type="EC" id="3.1.26.5"/>
    </reaction>
</comment>
<dbReference type="Pfam" id="PF01900">
    <property type="entry name" value="RNase_P_Rpp14"/>
    <property type="match status" value="1"/>
</dbReference>
<dbReference type="GO" id="GO:0005730">
    <property type="term" value="C:nucleolus"/>
    <property type="evidence" value="ECO:0007669"/>
    <property type="project" value="TreeGrafter"/>
</dbReference>
<keyword evidence="4" id="KW-0539">Nucleus</keyword>